<dbReference type="InterPro" id="IPR036291">
    <property type="entry name" value="NAD(P)-bd_dom_sf"/>
</dbReference>
<name>A0A8D5GA77_9PROT</name>
<proteinExistence type="predicted"/>
<gene>
    <name evidence="2" type="ORF">ZMTM_21400</name>
</gene>
<feature type="domain" description="NAD-dependent epimerase/dehydratase" evidence="1">
    <location>
        <begin position="6"/>
        <end position="213"/>
    </location>
</feature>
<keyword evidence="3" id="KW-1185">Reference proteome</keyword>
<dbReference type="Proteomes" id="UP000826722">
    <property type="component" value="Chromosome"/>
</dbReference>
<dbReference type="InterPro" id="IPR001509">
    <property type="entry name" value="Epimerase_deHydtase"/>
</dbReference>
<dbReference type="SUPFAM" id="SSF51735">
    <property type="entry name" value="NAD(P)-binding Rossmann-fold domains"/>
    <property type="match status" value="1"/>
</dbReference>
<sequence length="315" mass="34744">MRIKDICVLGGSGFVGSALVHRLSAAGYNVKVLTRRREASKHLILLPYVQVIECDVMNDAALAQQVAGSDAVINLIGILHEDKNLTFKTIHTDLPIRLLGICERLGVCRFLHMSALQASVDAPSAYLRSKGAAEVALMAHQGNTQITIFRPSVIFGRGDGFINLFAKLVKLMPVIALAKPDAKFQPIWVEDVAQAFVSSLENIDTYGKQYDLGGPRIYSLKGIVQFVVFLLGKKRKIVGLNDKLSYLQAYALEKMPIKLMTRDNIYSMEVDSVTNGEFPKVFGFQPTALEAIVPDYLANDNPRNAYNKFRGLAGR</sequence>
<evidence type="ECO:0000259" key="1">
    <source>
        <dbReference type="Pfam" id="PF01370"/>
    </source>
</evidence>
<dbReference type="EMBL" id="AP024110">
    <property type="protein sequence ID" value="BCM25881.1"/>
    <property type="molecule type" value="Genomic_DNA"/>
</dbReference>
<dbReference type="CDD" id="cd05271">
    <property type="entry name" value="NDUFA9_like_SDR_a"/>
    <property type="match status" value="1"/>
</dbReference>
<reference evidence="2" key="1">
    <citation type="journal article" date="2021" name="Arch. Microbiol.">
        <title>Methyloradius palustris gen. nov., sp. nov., a methanol-oxidizing bacterium isolated from snow.</title>
        <authorList>
            <person name="Miyadera T."/>
            <person name="Kojima H."/>
            <person name="Fukui M."/>
        </authorList>
    </citation>
    <scope>NUCLEOTIDE SEQUENCE</scope>
    <source>
        <strain evidence="2">Zm11</strain>
    </source>
</reference>
<protein>
    <submittedName>
        <fullName evidence="2">Complex I NDUFA9 subunit family protein</fullName>
    </submittedName>
</protein>
<dbReference type="PANTHER" id="PTHR12126:SF11">
    <property type="entry name" value="NADH DEHYDROGENASE [UBIQUINONE] 1 ALPHA SUBCOMPLEX SUBUNIT 9, MITOCHONDRIAL"/>
    <property type="match status" value="1"/>
</dbReference>
<organism evidence="2 3">
    <name type="scientific">Methyloradius palustris</name>
    <dbReference type="NCBI Taxonomy" id="2778876"/>
    <lineage>
        <taxon>Bacteria</taxon>
        <taxon>Pseudomonadati</taxon>
        <taxon>Pseudomonadota</taxon>
        <taxon>Betaproteobacteria</taxon>
        <taxon>Nitrosomonadales</taxon>
        <taxon>Methylophilaceae</taxon>
        <taxon>Methyloradius</taxon>
    </lineage>
</organism>
<dbReference type="PANTHER" id="PTHR12126">
    <property type="entry name" value="NADH-UBIQUINONE OXIDOREDUCTASE 39 KDA SUBUNIT-RELATED"/>
    <property type="match status" value="1"/>
</dbReference>
<dbReference type="AlphaFoldDB" id="A0A8D5GA77"/>
<dbReference type="Pfam" id="PF01370">
    <property type="entry name" value="Epimerase"/>
    <property type="match status" value="1"/>
</dbReference>
<dbReference type="KEGG" id="mpau:ZMTM_21400"/>
<dbReference type="GO" id="GO:0044877">
    <property type="term" value="F:protein-containing complex binding"/>
    <property type="evidence" value="ECO:0007669"/>
    <property type="project" value="TreeGrafter"/>
</dbReference>
<accession>A0A8D5GA77</accession>
<evidence type="ECO:0000313" key="2">
    <source>
        <dbReference type="EMBL" id="BCM25881.1"/>
    </source>
</evidence>
<evidence type="ECO:0000313" key="3">
    <source>
        <dbReference type="Proteomes" id="UP000826722"/>
    </source>
</evidence>
<dbReference type="InterPro" id="IPR051207">
    <property type="entry name" value="ComplexI_NDUFA9_subunit"/>
</dbReference>
<dbReference type="RefSeq" id="WP_221763927.1">
    <property type="nucleotide sequence ID" value="NZ_AP024110.1"/>
</dbReference>
<dbReference type="Gene3D" id="3.40.50.720">
    <property type="entry name" value="NAD(P)-binding Rossmann-like Domain"/>
    <property type="match status" value="1"/>
</dbReference>